<reference evidence="2" key="1">
    <citation type="submission" date="2021-10" db="EMBL/GenBank/DDBJ databases">
        <title>Anaerobic single-cell dispensing facilitates the cultivation of human gut bacteria.</title>
        <authorList>
            <person name="Afrizal A."/>
        </authorList>
    </citation>
    <scope>NUCLEOTIDE SEQUENCE</scope>
    <source>
        <strain evidence="2">CLA-AA-H233</strain>
    </source>
</reference>
<feature type="transmembrane region" description="Helical" evidence="1">
    <location>
        <begin position="85"/>
        <end position="109"/>
    </location>
</feature>
<feature type="transmembrane region" description="Helical" evidence="1">
    <location>
        <begin position="150"/>
        <end position="170"/>
    </location>
</feature>
<keyword evidence="1" id="KW-1133">Transmembrane helix</keyword>
<evidence type="ECO:0000256" key="1">
    <source>
        <dbReference type="SAM" id="Phobius"/>
    </source>
</evidence>
<name>A0ABS8F7S5_9FIRM</name>
<evidence type="ECO:0000313" key="3">
    <source>
        <dbReference type="Proteomes" id="UP001430637"/>
    </source>
</evidence>
<dbReference type="EMBL" id="JAJEQL010000010">
    <property type="protein sequence ID" value="MCC2199284.1"/>
    <property type="molecule type" value="Genomic_DNA"/>
</dbReference>
<sequence>MIQKEKIRNAGYFLAALTAGLLPFAAPERCAQALREGLTLCGGSLLLSLFPFLIVSTLLIQCPAAGVLGLPFYPVERLIGVRAPAAGRVLLVGFLGGFAPAASAAAEAVHSGQLTAQEADAILPACVCSGPSFVILTVGRSMLGSAELGVLLFLAQVMAGYLCAALLARLEPPLASKRSEVKLSEARVLRLDSIIAQAAQTYVKLCAFVLFFRMLAAGAGEVLPSGAGVFCAMLLEVCSGCDLAAQSGRFASMLCCAALSVQGLSVLMQVRTICPSEMTLRPLYRARLLHLPLSLLLFYLLLPQRAQETFSTLCGQVITMRRLPPDCALLIFAGCCFAVCELSRTVGSDREDMKKSSDKVANQY</sequence>
<organism evidence="2 3">
    <name type="scientific">Faecalibacterium butyricigenerans</name>
    <dbReference type="NCBI Taxonomy" id="1851427"/>
    <lineage>
        <taxon>Bacteria</taxon>
        <taxon>Bacillati</taxon>
        <taxon>Bacillota</taxon>
        <taxon>Clostridia</taxon>
        <taxon>Eubacteriales</taxon>
        <taxon>Oscillospiraceae</taxon>
        <taxon>Faecalibacterium</taxon>
    </lineage>
</organism>
<feature type="transmembrane region" description="Helical" evidence="1">
    <location>
        <begin position="49"/>
        <end position="73"/>
    </location>
</feature>
<keyword evidence="1" id="KW-0472">Membrane</keyword>
<proteinExistence type="predicted"/>
<keyword evidence="3" id="KW-1185">Reference proteome</keyword>
<comment type="caution">
    <text evidence="2">The sequence shown here is derived from an EMBL/GenBank/DDBJ whole genome shotgun (WGS) entry which is preliminary data.</text>
</comment>
<dbReference type="RefSeq" id="WP_227620858.1">
    <property type="nucleotide sequence ID" value="NZ_JAJEQL010000010.1"/>
</dbReference>
<keyword evidence="1" id="KW-0812">Transmembrane</keyword>
<protein>
    <recommendedName>
        <fullName evidence="4">Sporulation integral membrane protein YlbJ</fullName>
    </recommendedName>
</protein>
<gene>
    <name evidence="2" type="ORF">LKD23_05850</name>
</gene>
<dbReference type="Proteomes" id="UP001430637">
    <property type="component" value="Unassembled WGS sequence"/>
</dbReference>
<accession>A0ABS8F7S5</accession>
<evidence type="ECO:0008006" key="4">
    <source>
        <dbReference type="Google" id="ProtNLM"/>
    </source>
</evidence>
<feature type="transmembrane region" description="Helical" evidence="1">
    <location>
        <begin position="121"/>
        <end position="138"/>
    </location>
</feature>
<evidence type="ECO:0000313" key="2">
    <source>
        <dbReference type="EMBL" id="MCC2199284.1"/>
    </source>
</evidence>